<comment type="similarity">
    <text evidence="1">Belongs to the PPR family. P subfamily.</text>
</comment>
<reference evidence="6" key="1">
    <citation type="journal article" date="2016" name="Nature">
        <title>The genome of the seagrass Zostera marina reveals angiosperm adaptation to the sea.</title>
        <authorList>
            <person name="Olsen J.L."/>
            <person name="Rouze P."/>
            <person name="Verhelst B."/>
            <person name="Lin Y.-C."/>
            <person name="Bayer T."/>
            <person name="Collen J."/>
            <person name="Dattolo E."/>
            <person name="De Paoli E."/>
            <person name="Dittami S."/>
            <person name="Maumus F."/>
            <person name="Michel G."/>
            <person name="Kersting A."/>
            <person name="Lauritano C."/>
            <person name="Lohaus R."/>
            <person name="Toepel M."/>
            <person name="Tonon T."/>
            <person name="Vanneste K."/>
            <person name="Amirebrahimi M."/>
            <person name="Brakel J."/>
            <person name="Bostroem C."/>
            <person name="Chovatia M."/>
            <person name="Grimwood J."/>
            <person name="Jenkins J.W."/>
            <person name="Jueterbock A."/>
            <person name="Mraz A."/>
            <person name="Stam W.T."/>
            <person name="Tice H."/>
            <person name="Bornberg-Bauer E."/>
            <person name="Green P.J."/>
            <person name="Pearson G.A."/>
            <person name="Procaccini G."/>
            <person name="Duarte C.M."/>
            <person name="Schmutz J."/>
            <person name="Reusch T.B.H."/>
            <person name="Van de Peer Y."/>
        </authorList>
    </citation>
    <scope>NUCLEOTIDE SEQUENCE [LARGE SCALE GENOMIC DNA]</scope>
    <source>
        <strain evidence="6">cv. Finnish</strain>
    </source>
</reference>
<dbReference type="PANTHER" id="PTHR47939">
    <property type="entry name" value="MEMBRANE-ASSOCIATED SALT-INDUCIBLE PROTEIN-LIKE"/>
    <property type="match status" value="1"/>
</dbReference>
<feature type="repeat" description="PPR" evidence="3">
    <location>
        <begin position="506"/>
        <end position="540"/>
    </location>
</feature>
<accession>A0A0K9NYW3</accession>
<feature type="compositionally biased region" description="Basic and acidic residues" evidence="4">
    <location>
        <begin position="37"/>
        <end position="49"/>
    </location>
</feature>
<name>A0A0K9NYW3_ZOSMR</name>
<feature type="repeat" description="PPR" evidence="3">
    <location>
        <begin position="210"/>
        <end position="240"/>
    </location>
</feature>
<feature type="region of interest" description="Disordered" evidence="4">
    <location>
        <begin position="26"/>
        <end position="62"/>
    </location>
</feature>
<dbReference type="Pfam" id="PF13041">
    <property type="entry name" value="PPR_2"/>
    <property type="match status" value="3"/>
</dbReference>
<evidence type="ECO:0000313" key="6">
    <source>
        <dbReference type="Proteomes" id="UP000036987"/>
    </source>
</evidence>
<feature type="repeat" description="PPR" evidence="3">
    <location>
        <begin position="541"/>
        <end position="575"/>
    </location>
</feature>
<evidence type="ECO:0000313" key="5">
    <source>
        <dbReference type="EMBL" id="KMZ61919.1"/>
    </source>
</evidence>
<feature type="repeat" description="PPR" evidence="3">
    <location>
        <begin position="359"/>
        <end position="393"/>
    </location>
</feature>
<dbReference type="Pfam" id="PF01535">
    <property type="entry name" value="PPR"/>
    <property type="match status" value="2"/>
</dbReference>
<dbReference type="InterPro" id="IPR050667">
    <property type="entry name" value="PPR-containing_protein"/>
</dbReference>
<feature type="repeat" description="PPR" evidence="3">
    <location>
        <begin position="394"/>
        <end position="428"/>
    </location>
</feature>
<dbReference type="EMBL" id="LFYR01001430">
    <property type="protein sequence ID" value="KMZ61919.1"/>
    <property type="molecule type" value="Genomic_DNA"/>
</dbReference>
<sequence>MLHQFRRRWHHYSTSSVTIPTVSASTISTTTSTEQQLEYRDDDHGESSHNYRTLPTNVTTTPTTASDKTLAKKIAAILVGQSIPWPKAVEVTLTQLYPSITRAVVFLSLDIVKPPSTALHFFNFLRHRFHFPLDDRIHFKLLQVLCRCRDLSPAREFLFSLHTDPADDTLLVLHDRFFNELIRAHARRRQLQRSIDLFRIMKDEFRVPPSVFSYNSLLAALFNRGRTVYAKKLFDEMTEKPTKGKSYQVRPDVCTFNTMIRGFCLNGLLEEGFRWFGEMAKWQCEPDVCTYNTLLDGLCRAGKVDVGRNFFNGMKNKSVGVRPNVVSYTTLIRGYCQKRRVSDALEVFREMAANNVEQNTMTYNTIIHGLCETGEFEQTREIMEFGSNSGFKPDIITLNTLITAYCNKSNITDAIKTFHTMPELKLKADLATYSVLICKLCETRDFEMAETFLDDMMNKRAFDCKKGSASPMAAYNPILTYLCHNGKSKKAGDVFKFILKKSTTLDPTSFKILILGHCKESDFHQGYMILLEMLSRELVPEEETFKALIDGFFKDKNTEFAWKTFKKMLNNRYRPKTANFHAMLRLLVTNSRCGEEASELMLVMLERRIMLDIELSTLTVIGLYRKGLHDKGFEIVEMLYEKGYRLKMEELVKSLCGDRKFLEAYDLLLLGIEKNENLPGDVYAMDIRGLCGIRRAMDAFRLFYELNEKKAGSFVFNVEEEDCCLGELEVCLERDGNLKEAEFVCKRRENA</sequence>
<gene>
    <name evidence="5" type="ORF">ZOSMA_4G02090</name>
</gene>
<evidence type="ECO:0000256" key="2">
    <source>
        <dbReference type="ARBA" id="ARBA00022737"/>
    </source>
</evidence>
<feature type="repeat" description="PPR" evidence="3">
    <location>
        <begin position="429"/>
        <end position="459"/>
    </location>
</feature>
<dbReference type="STRING" id="29655.A0A0K9NYW3"/>
<dbReference type="Gene3D" id="1.25.40.10">
    <property type="entry name" value="Tetratricopeptide repeat domain"/>
    <property type="match status" value="4"/>
</dbReference>
<dbReference type="Pfam" id="PF13812">
    <property type="entry name" value="PPR_3"/>
    <property type="match status" value="1"/>
</dbReference>
<comment type="caution">
    <text evidence="5">The sequence shown here is derived from an EMBL/GenBank/DDBJ whole genome shotgun (WGS) entry which is preliminary data.</text>
</comment>
<dbReference type="OMA" id="DPPSYKT"/>
<dbReference type="OrthoDB" id="185373at2759"/>
<protein>
    <submittedName>
        <fullName evidence="5">Putative Pentatricopeptide repeat-containing protein</fullName>
    </submittedName>
</protein>
<feature type="repeat" description="PPR" evidence="3">
    <location>
        <begin position="252"/>
        <end position="286"/>
    </location>
</feature>
<feature type="repeat" description="PPR" evidence="3">
    <location>
        <begin position="287"/>
        <end position="321"/>
    </location>
</feature>
<organism evidence="5 6">
    <name type="scientific">Zostera marina</name>
    <name type="common">Eelgrass</name>
    <dbReference type="NCBI Taxonomy" id="29655"/>
    <lineage>
        <taxon>Eukaryota</taxon>
        <taxon>Viridiplantae</taxon>
        <taxon>Streptophyta</taxon>
        <taxon>Embryophyta</taxon>
        <taxon>Tracheophyta</taxon>
        <taxon>Spermatophyta</taxon>
        <taxon>Magnoliopsida</taxon>
        <taxon>Liliopsida</taxon>
        <taxon>Zosteraceae</taxon>
        <taxon>Zostera</taxon>
    </lineage>
</organism>
<evidence type="ECO:0000256" key="1">
    <source>
        <dbReference type="ARBA" id="ARBA00007626"/>
    </source>
</evidence>
<evidence type="ECO:0000256" key="3">
    <source>
        <dbReference type="PROSITE-ProRule" id="PRU00708"/>
    </source>
</evidence>
<dbReference type="PANTHER" id="PTHR47939:SF13">
    <property type="entry name" value="OS03G0201400 PROTEIN"/>
    <property type="match status" value="1"/>
</dbReference>
<dbReference type="InterPro" id="IPR002885">
    <property type="entry name" value="PPR_rpt"/>
</dbReference>
<keyword evidence="2" id="KW-0677">Repeat</keyword>
<dbReference type="NCBIfam" id="TIGR00756">
    <property type="entry name" value="PPR"/>
    <property type="match status" value="8"/>
</dbReference>
<feature type="repeat" description="PPR" evidence="3">
    <location>
        <begin position="324"/>
        <end position="358"/>
    </location>
</feature>
<dbReference type="Proteomes" id="UP000036987">
    <property type="component" value="Unassembled WGS sequence"/>
</dbReference>
<dbReference type="PROSITE" id="PS51375">
    <property type="entry name" value="PPR"/>
    <property type="match status" value="9"/>
</dbReference>
<keyword evidence="6" id="KW-1185">Reference proteome</keyword>
<dbReference type="AlphaFoldDB" id="A0A0K9NYW3"/>
<proteinExistence type="inferred from homology"/>
<feature type="compositionally biased region" description="Low complexity" evidence="4">
    <location>
        <begin position="53"/>
        <end position="62"/>
    </location>
</feature>
<dbReference type="InterPro" id="IPR011990">
    <property type="entry name" value="TPR-like_helical_dom_sf"/>
</dbReference>
<evidence type="ECO:0000256" key="4">
    <source>
        <dbReference type="SAM" id="MobiDB-lite"/>
    </source>
</evidence>